<dbReference type="STRING" id="97331.A0A437AC48"/>
<dbReference type="PANTHER" id="PTHR45641">
    <property type="entry name" value="TETRATRICOPEPTIDE REPEAT PROTEIN (AFU_ORTHOLOGUE AFUA_6G03870)"/>
    <property type="match status" value="1"/>
</dbReference>
<gene>
    <name evidence="3" type="ORF">DFL_002567</name>
</gene>
<dbReference type="PRINTS" id="PR00381">
    <property type="entry name" value="KINESINLIGHT"/>
</dbReference>
<evidence type="ECO:0008006" key="5">
    <source>
        <dbReference type="Google" id="ProtNLM"/>
    </source>
</evidence>
<dbReference type="Gene3D" id="3.40.50.300">
    <property type="entry name" value="P-loop containing nucleotide triphosphate hydrolases"/>
    <property type="match status" value="1"/>
</dbReference>
<proteinExistence type="predicted"/>
<name>A0A437AC48_ARTFL</name>
<dbReference type="PANTHER" id="PTHR45641:SF19">
    <property type="entry name" value="NEPHROCYSTIN-3"/>
    <property type="match status" value="1"/>
</dbReference>
<organism evidence="3 4">
    <name type="scientific">Arthrobotrys flagrans</name>
    <name type="common">Nematode-trapping fungus</name>
    <name type="synonym">Trichothecium flagrans</name>
    <dbReference type="NCBI Taxonomy" id="97331"/>
    <lineage>
        <taxon>Eukaryota</taxon>
        <taxon>Fungi</taxon>
        <taxon>Dikarya</taxon>
        <taxon>Ascomycota</taxon>
        <taxon>Pezizomycotina</taxon>
        <taxon>Orbiliomycetes</taxon>
        <taxon>Orbiliales</taxon>
        <taxon>Orbiliaceae</taxon>
        <taxon>Arthrobotrys</taxon>
    </lineage>
</organism>
<dbReference type="RefSeq" id="XP_067493924.1">
    <property type="nucleotide sequence ID" value="XM_067631372.1"/>
</dbReference>
<evidence type="ECO:0000256" key="2">
    <source>
        <dbReference type="ARBA" id="ARBA00022803"/>
    </source>
</evidence>
<dbReference type="SMART" id="SM00028">
    <property type="entry name" value="TPR"/>
    <property type="match status" value="10"/>
</dbReference>
<keyword evidence="4" id="KW-1185">Reference proteome</keyword>
<dbReference type="Pfam" id="PF13424">
    <property type="entry name" value="TPR_12"/>
    <property type="match status" value="5"/>
</dbReference>
<evidence type="ECO:0000313" key="3">
    <source>
        <dbReference type="EMBL" id="RVD88380.1"/>
    </source>
</evidence>
<dbReference type="AlphaFoldDB" id="A0A437AC48"/>
<dbReference type="OrthoDB" id="1658288at2759"/>
<keyword evidence="2" id="KW-0802">TPR repeat</keyword>
<dbReference type="InterPro" id="IPR019734">
    <property type="entry name" value="TPR_rpt"/>
</dbReference>
<dbReference type="VEuPathDB" id="FungiDB:DFL_002567"/>
<dbReference type="Gene3D" id="1.25.40.10">
    <property type="entry name" value="Tetratricopeptide repeat domain"/>
    <property type="match status" value="4"/>
</dbReference>
<dbReference type="EMBL" id="SAEB01000003">
    <property type="protein sequence ID" value="RVD88380.1"/>
    <property type="molecule type" value="Genomic_DNA"/>
</dbReference>
<keyword evidence="1" id="KW-0677">Repeat</keyword>
<dbReference type="InterPro" id="IPR027417">
    <property type="entry name" value="P-loop_NTPase"/>
</dbReference>
<evidence type="ECO:0000256" key="1">
    <source>
        <dbReference type="ARBA" id="ARBA00022737"/>
    </source>
</evidence>
<accession>A0A437AC48</accession>
<dbReference type="InterPro" id="IPR011990">
    <property type="entry name" value="TPR-like_helical_dom_sf"/>
</dbReference>
<sequence length="951" mass="107068">MKTAKYSCKQELTMGISTSQATPKATPKCGYKLELTTVTLLISSPQEPKIKRINYDIPLNLPFPRNPNFAGRKEEIMAIDKYFSKCFLESASSRTPAICALTGTGGMGKTQTALEYAYTCREKNNLTAVFWVSAATEENIQTSFVNIMQRIVEEQARVSWPESAPDYKAIAHSLGIPGLVDKGGRVSFDPGIIDNIRSALFSWLNMPGNSKWLLIFDNADDLTIGIEKYFPTRGGGGVLVTSRRPEFSHCAEQLDLDGLDRESSTNLLLHLAQLQHPTEYDRRHATAVVEKLGFMPLAISHAGCFIHKMNISVNEYLRYYEKAFKEAQSQVPNLGWAYRNETALTTWEVSFLAVQHQDEEAASLLLSCSYLNRNEIFERLWEDGQSDVGAQIKQKSKFSLLASYSLINRSQPGAFSIHPVVHEWARERVNSADRFQYIRGALRVIRRTLLQKPLLQSKGRWDAGEERRIMAHAMVLCGYLDTEFIQHELRTHQQDTIGAINSVASVLHSQSRYGEALQQYQKVLNWQKRVLGENHPETLATARVMASILDRQGRYGDALEQYQKILASRKALNGQQFGYDIVSDDDPAALDLIHSMATSLYNLGRYNEALKHFQEALVGKEKVLGKYHSSTLLTLNNVAAILSEQGQLDEAMKQYQMVLACQENSPHRDEQSILTTTNNIASVLNKQGRFDESLEYHRKSLAGMEKVLDPNHVSIFSTTRDIASVLSNQGKYAEALEWYYKALNGFERTLGPDHPRTLTVAGQIASVFKSQGLYDEALKQYRRTLTSQEQWLGQQHPSTLQTIHNMGSVLRHQQKYNEALEQYQIALTGREKLLGENHPDTIATIYETGIVLHSQKKYADALQSFYRALASFEALGQGHSSTSIGTADVIERIALVFVSQEKYKEALKWCSRALETREKTLGKDHPLTITAAETVAACKKTIFYQKGCIIT</sequence>
<dbReference type="Proteomes" id="UP000283090">
    <property type="component" value="Unassembled WGS sequence"/>
</dbReference>
<dbReference type="GeneID" id="93584878"/>
<reference evidence="3 4" key="1">
    <citation type="submission" date="2019-01" db="EMBL/GenBank/DDBJ databases">
        <title>Intercellular communication is required for trap formation in the nematode-trapping fungus Duddingtonia flagrans.</title>
        <authorList>
            <person name="Youssar L."/>
            <person name="Wernet V."/>
            <person name="Hensel N."/>
            <person name="Hildebrandt H.-G."/>
            <person name="Fischer R."/>
        </authorList>
    </citation>
    <scope>NUCLEOTIDE SEQUENCE [LARGE SCALE GENOMIC DNA]</scope>
    <source>
        <strain evidence="3 4">CBS H-5679</strain>
    </source>
</reference>
<dbReference type="SUPFAM" id="SSF48452">
    <property type="entry name" value="TPR-like"/>
    <property type="match status" value="2"/>
</dbReference>
<dbReference type="Pfam" id="PF13374">
    <property type="entry name" value="TPR_10"/>
    <property type="match status" value="1"/>
</dbReference>
<protein>
    <recommendedName>
        <fullName evidence="5">NB-ARC domain-containing protein</fullName>
    </recommendedName>
</protein>
<evidence type="ECO:0000313" key="4">
    <source>
        <dbReference type="Proteomes" id="UP000283090"/>
    </source>
</evidence>
<comment type="caution">
    <text evidence="3">The sequence shown here is derived from an EMBL/GenBank/DDBJ whole genome shotgun (WGS) entry which is preliminary data.</text>
</comment>
<dbReference type="SUPFAM" id="SSF52540">
    <property type="entry name" value="P-loop containing nucleoside triphosphate hydrolases"/>
    <property type="match status" value="1"/>
</dbReference>